<name>M0M163_9EURY</name>
<dbReference type="EMBL" id="AOMB01000031">
    <property type="protein sequence ID" value="EMA38120.1"/>
    <property type="molecule type" value="Genomic_DNA"/>
</dbReference>
<dbReference type="Proteomes" id="UP000011566">
    <property type="component" value="Unassembled WGS sequence"/>
</dbReference>
<dbReference type="PATRIC" id="fig|1132509.6.peg.2339"/>
<proteinExistence type="predicted"/>
<dbReference type="OrthoDB" id="213320at2157"/>
<comment type="caution">
    <text evidence="1">The sequence shown here is derived from an EMBL/GenBank/DDBJ whole genome shotgun (WGS) entry which is preliminary data.</text>
</comment>
<dbReference type="RefSeq" id="WP_007693564.1">
    <property type="nucleotide sequence ID" value="NZ_AJRK01000045.1"/>
</dbReference>
<dbReference type="AlphaFoldDB" id="M0M163"/>
<accession>M0M163</accession>
<evidence type="ECO:0000313" key="1">
    <source>
        <dbReference type="EMBL" id="EMA38120.1"/>
    </source>
</evidence>
<organism evidence="1 2">
    <name type="scientific">Halococcus hamelinensis 100A6</name>
    <dbReference type="NCBI Taxonomy" id="1132509"/>
    <lineage>
        <taxon>Archaea</taxon>
        <taxon>Methanobacteriati</taxon>
        <taxon>Methanobacteriota</taxon>
        <taxon>Stenosarchaea group</taxon>
        <taxon>Halobacteria</taxon>
        <taxon>Halobacteriales</taxon>
        <taxon>Halococcaceae</taxon>
        <taxon>Halococcus</taxon>
    </lineage>
</organism>
<reference evidence="1 2" key="1">
    <citation type="journal article" date="2014" name="PLoS Genet.">
        <title>Phylogenetically driven sequencing of extremely halophilic archaea reveals strategies for static and dynamic osmo-response.</title>
        <authorList>
            <person name="Becker E.A."/>
            <person name="Seitzer P.M."/>
            <person name="Tritt A."/>
            <person name="Larsen D."/>
            <person name="Krusor M."/>
            <person name="Yao A.I."/>
            <person name="Wu D."/>
            <person name="Madern D."/>
            <person name="Eisen J.A."/>
            <person name="Darling A.E."/>
            <person name="Facciotti M.T."/>
        </authorList>
    </citation>
    <scope>NUCLEOTIDE SEQUENCE [LARGE SCALE GENOMIC DNA]</scope>
    <source>
        <strain evidence="1 2">100A6</strain>
    </source>
</reference>
<evidence type="ECO:0000313" key="2">
    <source>
        <dbReference type="Proteomes" id="UP000011566"/>
    </source>
</evidence>
<protein>
    <submittedName>
        <fullName evidence="1">Uncharacterized protein</fullName>
    </submittedName>
</protein>
<keyword evidence="2" id="KW-1185">Reference proteome</keyword>
<sequence>MQPFDSENTELVDTVETLETLEPGKFKAYDAGGEYTIDLTDDHYFLRPGSRTPVGKRSGIRIYRIIDDDE</sequence>
<gene>
    <name evidence="1" type="ORF">C447_10345</name>
</gene>